<dbReference type="GO" id="GO:0008360">
    <property type="term" value="P:regulation of cell shape"/>
    <property type="evidence" value="ECO:0007669"/>
    <property type="project" value="UniProtKB-KW"/>
</dbReference>
<dbReference type="Gene3D" id="2.160.10.10">
    <property type="entry name" value="Hexapeptide repeat proteins"/>
    <property type="match status" value="1"/>
</dbReference>
<feature type="binding site" evidence="20">
    <location>
        <position position="446"/>
    </location>
    <ligand>
        <name>acetyl-CoA</name>
        <dbReference type="ChEBI" id="CHEBI:57288"/>
    </ligand>
</feature>
<evidence type="ECO:0000256" key="18">
    <source>
        <dbReference type="ARBA" id="ARBA00048493"/>
    </source>
</evidence>
<comment type="function">
    <text evidence="19 20">Catalyzes the last two sequential reactions in the de novo biosynthetic pathway for UDP-N-acetylglucosamine (UDP-GlcNAc). The C-terminal domain catalyzes the transfer of acetyl group from acetyl coenzyme A to glucosamine-1-phosphate (GlcN-1-P) to produce N-acetylglucosamine-1-phosphate (GlcNAc-1-P), which is converted into UDP-GlcNAc by the transfer of uridine 5-monophosphate (from uridine 5-triphosphate), a reaction catalyzed by the N-terminal domain.</text>
</comment>
<dbReference type="GO" id="GO:0003977">
    <property type="term" value="F:UDP-N-acetylglucosamine diphosphorylase activity"/>
    <property type="evidence" value="ECO:0007669"/>
    <property type="project" value="UniProtKB-UniRule"/>
</dbReference>
<feature type="binding site" evidence="20">
    <location>
        <position position="389"/>
    </location>
    <ligand>
        <name>UDP-N-acetyl-alpha-D-glucosamine</name>
        <dbReference type="ChEBI" id="CHEBI:57705"/>
    </ligand>
</feature>
<feature type="region of interest" description="Pyrophosphorylase" evidence="20">
    <location>
        <begin position="1"/>
        <end position="252"/>
    </location>
</feature>
<evidence type="ECO:0000256" key="4">
    <source>
        <dbReference type="ARBA" id="ARBA00007707"/>
    </source>
</evidence>
<dbReference type="GO" id="GO:0005737">
    <property type="term" value="C:cytoplasm"/>
    <property type="evidence" value="ECO:0007669"/>
    <property type="project" value="UniProtKB-SubCell"/>
</dbReference>
<evidence type="ECO:0000256" key="19">
    <source>
        <dbReference type="ARBA" id="ARBA00049628"/>
    </source>
</evidence>
<gene>
    <name evidence="20" type="primary">glmU</name>
    <name evidence="23" type="ORF">SAMN06265182_1289</name>
</gene>
<comment type="similarity">
    <text evidence="5 20">In the N-terminal section; belongs to the N-acetylglucosamine-1-phosphate uridyltransferase family.</text>
</comment>
<dbReference type="GO" id="GO:0071555">
    <property type="term" value="P:cell wall organization"/>
    <property type="evidence" value="ECO:0007669"/>
    <property type="project" value="UniProtKB-KW"/>
</dbReference>
<feature type="binding site" evidence="20">
    <location>
        <position position="374"/>
    </location>
    <ligand>
        <name>UDP-N-acetyl-alpha-D-glucosamine</name>
        <dbReference type="ChEBI" id="CHEBI:57705"/>
    </ligand>
</feature>
<feature type="binding site" evidence="20">
    <location>
        <position position="400"/>
    </location>
    <ligand>
        <name>UDP-N-acetyl-alpha-D-glucosamine</name>
        <dbReference type="ChEBI" id="CHEBI:57705"/>
    </ligand>
</feature>
<dbReference type="GO" id="GO:0000902">
    <property type="term" value="P:cell morphogenesis"/>
    <property type="evidence" value="ECO:0007669"/>
    <property type="project" value="UniProtKB-UniRule"/>
</dbReference>
<name>A0A285NG70_9AQUI</name>
<feature type="active site" description="Proton acceptor" evidence="20">
    <location>
        <position position="386"/>
    </location>
</feature>
<dbReference type="GO" id="GO:0009252">
    <property type="term" value="P:peptidoglycan biosynthetic process"/>
    <property type="evidence" value="ECO:0007669"/>
    <property type="project" value="UniProtKB-UniRule"/>
</dbReference>
<dbReference type="RefSeq" id="WP_097000466.1">
    <property type="nucleotide sequence ID" value="NZ_OBEI01000005.1"/>
</dbReference>
<dbReference type="AlphaFoldDB" id="A0A285NG70"/>
<feature type="binding site" evidence="20">
    <location>
        <position position="162"/>
    </location>
    <ligand>
        <name>UDP-N-acetyl-alpha-D-glucosamine</name>
        <dbReference type="ChEBI" id="CHEBI:57705"/>
    </ligand>
</feature>
<keyword evidence="6 20" id="KW-0963">Cytoplasm</keyword>
<dbReference type="PANTHER" id="PTHR43584">
    <property type="entry name" value="NUCLEOTIDYL TRANSFERASE"/>
    <property type="match status" value="1"/>
</dbReference>
<evidence type="ECO:0000256" key="10">
    <source>
        <dbReference type="ARBA" id="ARBA00022737"/>
    </source>
</evidence>
<dbReference type="GO" id="GO:0000287">
    <property type="term" value="F:magnesium ion binding"/>
    <property type="evidence" value="ECO:0007669"/>
    <property type="project" value="UniProtKB-UniRule"/>
</dbReference>
<evidence type="ECO:0000256" key="15">
    <source>
        <dbReference type="ARBA" id="ARBA00023315"/>
    </source>
</evidence>
<keyword evidence="8 20" id="KW-0548">Nucleotidyltransferase</keyword>
<organism evidence="23 24">
    <name type="scientific">Persephonella hydrogeniphila</name>
    <dbReference type="NCBI Taxonomy" id="198703"/>
    <lineage>
        <taxon>Bacteria</taxon>
        <taxon>Pseudomonadati</taxon>
        <taxon>Aquificota</taxon>
        <taxon>Aquificia</taxon>
        <taxon>Aquificales</taxon>
        <taxon>Hydrogenothermaceae</taxon>
        <taxon>Persephonella</taxon>
    </lineage>
</organism>
<dbReference type="HAMAP" id="MF_01631">
    <property type="entry name" value="GlmU"/>
    <property type="match status" value="1"/>
</dbReference>
<proteinExistence type="inferred from homology"/>
<feature type="binding site" evidence="20">
    <location>
        <position position="177"/>
    </location>
    <ligand>
        <name>UDP-N-acetyl-alpha-D-glucosamine</name>
        <dbReference type="ChEBI" id="CHEBI:57705"/>
    </ligand>
</feature>
<dbReference type="InterPro" id="IPR001451">
    <property type="entry name" value="Hexapep"/>
</dbReference>
<dbReference type="GO" id="GO:0006048">
    <property type="term" value="P:UDP-N-acetylglucosamine biosynthetic process"/>
    <property type="evidence" value="ECO:0007669"/>
    <property type="project" value="UniProtKB-UniPathway"/>
</dbReference>
<feature type="binding site" evidence="20">
    <location>
        <position position="250"/>
    </location>
    <ligand>
        <name>Mg(2+)</name>
        <dbReference type="ChEBI" id="CHEBI:18420"/>
    </ligand>
</feature>
<dbReference type="GO" id="GO:0009245">
    <property type="term" value="P:lipid A biosynthetic process"/>
    <property type="evidence" value="ECO:0007669"/>
    <property type="project" value="UniProtKB-UniRule"/>
</dbReference>
<keyword evidence="12 20" id="KW-0133">Cell shape</keyword>
<dbReference type="Pfam" id="PF00483">
    <property type="entry name" value="NTP_transferase"/>
    <property type="match status" value="1"/>
</dbReference>
<feature type="binding site" evidence="20">
    <location>
        <position position="356"/>
    </location>
    <ligand>
        <name>UDP-N-acetyl-alpha-D-glucosamine</name>
        <dbReference type="ChEBI" id="CHEBI:57705"/>
    </ligand>
</feature>
<evidence type="ECO:0000256" key="13">
    <source>
        <dbReference type="ARBA" id="ARBA00022984"/>
    </source>
</evidence>
<evidence type="ECO:0000256" key="9">
    <source>
        <dbReference type="ARBA" id="ARBA00022723"/>
    </source>
</evidence>
<evidence type="ECO:0000256" key="20">
    <source>
        <dbReference type="HAMAP-Rule" id="MF_01631"/>
    </source>
</evidence>
<keyword evidence="14 20" id="KW-0511">Multifunctional enzyme</keyword>
<dbReference type="Proteomes" id="UP000219036">
    <property type="component" value="Unassembled WGS sequence"/>
</dbReference>
<dbReference type="SUPFAM" id="SSF53448">
    <property type="entry name" value="Nucleotide-diphospho-sugar transferases"/>
    <property type="match status" value="1"/>
</dbReference>
<feature type="binding site" evidence="20">
    <location>
        <position position="27"/>
    </location>
    <ligand>
        <name>UDP-N-acetyl-alpha-D-glucosamine</name>
        <dbReference type="ChEBI" id="CHEBI:57705"/>
    </ligand>
</feature>
<dbReference type="InterPro" id="IPR005835">
    <property type="entry name" value="NTP_transferase_dom"/>
</dbReference>
<comment type="cofactor">
    <cofactor evidence="20">
        <name>Mg(2+)</name>
        <dbReference type="ChEBI" id="CHEBI:18420"/>
    </cofactor>
    <text evidence="20">Binds 1 Mg(2+) ion per subunit.</text>
</comment>
<comment type="pathway">
    <text evidence="20">Bacterial outer membrane biogenesis; LPS lipid A biosynthesis.</text>
</comment>
<dbReference type="Gene3D" id="3.90.550.10">
    <property type="entry name" value="Spore Coat Polysaccharide Biosynthesis Protein SpsA, Chain A"/>
    <property type="match status" value="1"/>
</dbReference>
<dbReference type="InterPro" id="IPR011004">
    <property type="entry name" value="Trimer_LpxA-like_sf"/>
</dbReference>
<dbReference type="PANTHER" id="PTHR43584:SF3">
    <property type="entry name" value="BIFUNCTIONAL PROTEIN GLMU"/>
    <property type="match status" value="1"/>
</dbReference>
<keyword evidence="16 20" id="KW-0961">Cell wall biogenesis/degradation</keyword>
<dbReference type="UniPathway" id="UPA00113">
    <property type="reaction ID" value="UER00532"/>
</dbReference>
<evidence type="ECO:0000256" key="3">
    <source>
        <dbReference type="ARBA" id="ARBA00005208"/>
    </source>
</evidence>
<feature type="binding site" evidence="20">
    <location>
        <position position="428"/>
    </location>
    <ligand>
        <name>acetyl-CoA</name>
        <dbReference type="ChEBI" id="CHEBI:57288"/>
    </ligand>
</feature>
<dbReference type="EMBL" id="OBEI01000005">
    <property type="protein sequence ID" value="SNZ08449.1"/>
    <property type="molecule type" value="Genomic_DNA"/>
</dbReference>
<keyword evidence="7 20" id="KW-0808">Transferase</keyword>
<evidence type="ECO:0000256" key="12">
    <source>
        <dbReference type="ARBA" id="ARBA00022960"/>
    </source>
</evidence>
<comment type="caution">
    <text evidence="20">Lacks conserved residue(s) required for the propagation of feature annotation.</text>
</comment>
<feature type="domain" description="Mannose-1-phosphate guanyltransferase C-terminal" evidence="22">
    <location>
        <begin position="289"/>
        <end position="378"/>
    </location>
</feature>
<feature type="binding site" evidence="20">
    <location>
        <position position="78"/>
    </location>
    <ligand>
        <name>UDP-N-acetyl-alpha-D-glucosamine</name>
        <dbReference type="ChEBI" id="CHEBI:57705"/>
    </ligand>
</feature>
<dbReference type="EC" id="2.7.7.23" evidence="20"/>
<keyword evidence="11 20" id="KW-0460">Magnesium</keyword>
<evidence type="ECO:0000256" key="16">
    <source>
        <dbReference type="ARBA" id="ARBA00023316"/>
    </source>
</evidence>
<evidence type="ECO:0000256" key="7">
    <source>
        <dbReference type="ARBA" id="ARBA00022679"/>
    </source>
</evidence>
<accession>A0A285NG70</accession>
<dbReference type="EC" id="2.3.1.157" evidence="20"/>
<feature type="binding site" evidence="20">
    <location>
        <position position="250"/>
    </location>
    <ligand>
        <name>UDP-N-acetyl-alpha-D-glucosamine</name>
        <dbReference type="ChEBI" id="CHEBI:57705"/>
    </ligand>
</feature>
<evidence type="ECO:0000256" key="6">
    <source>
        <dbReference type="ARBA" id="ARBA00022490"/>
    </source>
</evidence>
<dbReference type="Pfam" id="PF25087">
    <property type="entry name" value="GMPPB_C"/>
    <property type="match status" value="1"/>
</dbReference>
<dbReference type="GO" id="GO:0016020">
    <property type="term" value="C:membrane"/>
    <property type="evidence" value="ECO:0007669"/>
    <property type="project" value="GOC"/>
</dbReference>
<dbReference type="OrthoDB" id="9775031at2"/>
<evidence type="ECO:0000259" key="21">
    <source>
        <dbReference type="Pfam" id="PF00483"/>
    </source>
</evidence>
<comment type="similarity">
    <text evidence="4 20">In the C-terminal section; belongs to the transferase hexapeptide repeat family.</text>
</comment>
<feature type="domain" description="Nucleotidyl transferase" evidence="21">
    <location>
        <begin position="10"/>
        <end position="243"/>
    </location>
</feature>
<dbReference type="GO" id="GO:0019134">
    <property type="term" value="F:glucosamine-1-phosphate N-acetyltransferase activity"/>
    <property type="evidence" value="ECO:0007669"/>
    <property type="project" value="UniProtKB-UniRule"/>
</dbReference>
<dbReference type="NCBIfam" id="TIGR01173">
    <property type="entry name" value="glmU"/>
    <property type="match status" value="1"/>
</dbReference>
<keyword evidence="24" id="KW-1185">Reference proteome</keyword>
<feature type="binding site" evidence="20">
    <location>
        <position position="108"/>
    </location>
    <ligand>
        <name>Mg(2+)</name>
        <dbReference type="ChEBI" id="CHEBI:18420"/>
    </ligand>
</feature>
<evidence type="ECO:0000313" key="23">
    <source>
        <dbReference type="EMBL" id="SNZ08449.1"/>
    </source>
</evidence>
<reference evidence="24" key="1">
    <citation type="submission" date="2017-09" db="EMBL/GenBank/DDBJ databases">
        <authorList>
            <person name="Varghese N."/>
            <person name="Submissions S."/>
        </authorList>
    </citation>
    <scope>NUCLEOTIDE SEQUENCE [LARGE SCALE GENOMIC DNA]</scope>
    <source>
        <strain evidence="24">DSM 15103</strain>
    </source>
</reference>
<evidence type="ECO:0000256" key="2">
    <source>
        <dbReference type="ARBA" id="ARBA00005166"/>
    </source>
</evidence>
<keyword evidence="13 20" id="KW-0573">Peptidoglycan synthesis</keyword>
<feature type="binding site" evidence="20">
    <location>
        <position position="463"/>
    </location>
    <ligand>
        <name>acetyl-CoA</name>
        <dbReference type="ChEBI" id="CHEBI:57288"/>
    </ligand>
</feature>
<evidence type="ECO:0000256" key="1">
    <source>
        <dbReference type="ARBA" id="ARBA00004496"/>
    </source>
</evidence>
<comment type="catalytic activity">
    <reaction evidence="18 20">
        <text>N-acetyl-alpha-D-glucosamine 1-phosphate + UTP + H(+) = UDP-N-acetyl-alpha-D-glucosamine + diphosphate</text>
        <dbReference type="Rhea" id="RHEA:13509"/>
        <dbReference type="ChEBI" id="CHEBI:15378"/>
        <dbReference type="ChEBI" id="CHEBI:33019"/>
        <dbReference type="ChEBI" id="CHEBI:46398"/>
        <dbReference type="ChEBI" id="CHEBI:57705"/>
        <dbReference type="ChEBI" id="CHEBI:57776"/>
        <dbReference type="EC" id="2.7.7.23"/>
    </reaction>
</comment>
<comment type="subunit">
    <text evidence="20">Homotrimer.</text>
</comment>
<evidence type="ECO:0000256" key="11">
    <source>
        <dbReference type="ARBA" id="ARBA00022842"/>
    </source>
</evidence>
<feature type="binding site" evidence="20">
    <location>
        <begin position="13"/>
        <end position="16"/>
    </location>
    <ligand>
        <name>UDP-N-acetyl-alpha-D-glucosamine</name>
        <dbReference type="ChEBI" id="CHEBI:57705"/>
    </ligand>
</feature>
<feature type="region of interest" description="N-acetyltransferase" evidence="20">
    <location>
        <begin position="274"/>
        <end position="483"/>
    </location>
</feature>
<dbReference type="InterPro" id="IPR056729">
    <property type="entry name" value="GMPPB_C"/>
</dbReference>
<keyword evidence="9 20" id="KW-0479">Metal-binding</keyword>
<comment type="pathway">
    <text evidence="3 20">Nucleotide-sugar biosynthesis; UDP-N-acetyl-alpha-D-glucosamine biosynthesis; UDP-N-acetyl-alpha-D-glucosamine from N-acetyl-alpha-D-glucosamine 1-phosphate: step 1/1.</text>
</comment>
<dbReference type="CDD" id="cd03353">
    <property type="entry name" value="LbH_GlmU_C"/>
    <property type="match status" value="1"/>
</dbReference>
<evidence type="ECO:0000256" key="8">
    <source>
        <dbReference type="ARBA" id="ARBA00022695"/>
    </source>
</evidence>
<comment type="catalytic activity">
    <reaction evidence="17 20">
        <text>alpha-D-glucosamine 1-phosphate + acetyl-CoA = N-acetyl-alpha-D-glucosamine 1-phosphate + CoA + H(+)</text>
        <dbReference type="Rhea" id="RHEA:13725"/>
        <dbReference type="ChEBI" id="CHEBI:15378"/>
        <dbReference type="ChEBI" id="CHEBI:57287"/>
        <dbReference type="ChEBI" id="CHEBI:57288"/>
        <dbReference type="ChEBI" id="CHEBI:57776"/>
        <dbReference type="ChEBI" id="CHEBI:58516"/>
        <dbReference type="EC" id="2.3.1.157"/>
    </reaction>
</comment>
<dbReference type="InterPro" id="IPR005882">
    <property type="entry name" value="Bifunctional_GlmU"/>
</dbReference>
<evidence type="ECO:0000256" key="17">
    <source>
        <dbReference type="ARBA" id="ARBA00048247"/>
    </source>
</evidence>
<evidence type="ECO:0000313" key="24">
    <source>
        <dbReference type="Proteomes" id="UP000219036"/>
    </source>
</evidence>
<evidence type="ECO:0000256" key="5">
    <source>
        <dbReference type="ARBA" id="ARBA00007947"/>
    </source>
</evidence>
<feature type="binding site" evidence="20">
    <location>
        <position position="403"/>
    </location>
    <ligand>
        <name>acetyl-CoA</name>
        <dbReference type="ChEBI" id="CHEBI:57288"/>
    </ligand>
</feature>
<dbReference type="InterPro" id="IPR050065">
    <property type="entry name" value="GlmU-like"/>
</dbReference>
<feature type="binding site" evidence="20">
    <location>
        <begin position="83"/>
        <end position="84"/>
    </location>
    <ligand>
        <name>UDP-N-acetyl-alpha-D-glucosamine</name>
        <dbReference type="ChEBI" id="CHEBI:57705"/>
    </ligand>
</feature>
<dbReference type="Pfam" id="PF00132">
    <property type="entry name" value="Hexapep"/>
    <property type="match status" value="1"/>
</dbReference>
<comment type="subcellular location">
    <subcellularLocation>
        <location evidence="1 20">Cytoplasm</location>
    </subcellularLocation>
</comment>
<dbReference type="SUPFAM" id="SSF51161">
    <property type="entry name" value="Trimeric LpxA-like enzymes"/>
    <property type="match status" value="1"/>
</dbReference>
<evidence type="ECO:0000256" key="14">
    <source>
        <dbReference type="ARBA" id="ARBA00023268"/>
    </source>
</evidence>
<keyword evidence="15 20" id="KW-0012">Acyltransferase</keyword>
<sequence length="483" mass="54124">MGHHHEKHIAVILAAGKGTRFKSKKPKVIHKILGKPMIHYISLAVRWSNPEKVIYVVGHEKQQVIKAINCLNCTYVEQEEQLGTGHAVAVTKPYWENFDGIVMIVNGDLPLVEGETLKNAVKYMEALMRFEGAPTEGGENYRNEKVAGVVLTTKVPNPLGYGRVIKDRNHRIIKIVEEKDATYEEQKIDEINTGIYLFYAPYLKEVIDKLENKNAQKEYYITDVIQLLNDMGKEVYALLVPDYTQFIGVNDRWDLAKAENVLRMKYLQFWSYAGTTFHNPETVYIEFDVELSPDVEIYQGVSLKGKTTIGEDTIIEENCLIKNSKIGRNVKILKGSIIEDSVIHDNAVIGPYARIRNNSVIKEKAQIGNFVEVKNSTIGQNTAAKHLAYLGDAEIGKDVNIGAGTITCNYDGFKKHKTVIKDKAFIGSNTMLVAPVIIGEEAITGSGSVITKDIPDKALGIERAQTKIIENYAEKRKKRAKNG</sequence>
<dbReference type="InterPro" id="IPR029044">
    <property type="entry name" value="Nucleotide-diphossugar_trans"/>
</dbReference>
<dbReference type="UniPathway" id="UPA00973"/>
<protein>
    <recommendedName>
        <fullName evidence="20">Bifunctional protein GlmU</fullName>
    </recommendedName>
    <domain>
        <recommendedName>
            <fullName evidence="20">UDP-N-acetylglucosamine pyrophosphorylase</fullName>
            <ecNumber evidence="20">2.7.7.23</ecNumber>
        </recommendedName>
        <alternativeName>
            <fullName evidence="20">N-acetylglucosamine-1-phosphate uridyltransferase</fullName>
        </alternativeName>
    </domain>
    <domain>
        <recommendedName>
            <fullName evidence="20">Glucosamine-1-phosphate N-acetyltransferase</fullName>
            <ecNumber evidence="20">2.3.1.157</ecNumber>
        </recommendedName>
    </domain>
</protein>
<feature type="binding site" evidence="20">
    <location>
        <begin position="409"/>
        <end position="410"/>
    </location>
    <ligand>
        <name>acetyl-CoA</name>
        <dbReference type="ChEBI" id="CHEBI:57288"/>
    </ligand>
</feature>
<dbReference type="InterPro" id="IPR038009">
    <property type="entry name" value="GlmU_C_LbH"/>
</dbReference>
<comment type="pathway">
    <text evidence="2 20">Nucleotide-sugar biosynthesis; UDP-N-acetyl-alpha-D-glucosamine biosynthesis; N-acetyl-alpha-D-glucosamine 1-phosphate from alpha-D-glucosamine 6-phosphate (route II): step 2/2.</text>
</comment>
<dbReference type="CDD" id="cd02540">
    <property type="entry name" value="GT2_GlmU_N_bac"/>
    <property type="match status" value="1"/>
</dbReference>
<keyword evidence="10 20" id="KW-0677">Repeat</keyword>
<feature type="binding site" evidence="20">
    <location>
        <position position="192"/>
    </location>
    <ligand>
        <name>UDP-N-acetyl-alpha-D-glucosamine</name>
        <dbReference type="ChEBI" id="CHEBI:57705"/>
    </ligand>
</feature>
<feature type="region of interest" description="Linker" evidence="20">
    <location>
        <begin position="253"/>
        <end position="273"/>
    </location>
</feature>
<evidence type="ECO:0000259" key="22">
    <source>
        <dbReference type="Pfam" id="PF25087"/>
    </source>
</evidence>